<keyword evidence="1" id="KW-0812">Transmembrane</keyword>
<accession>A0AAW9ADE5</accession>
<evidence type="ECO:0000313" key="2">
    <source>
        <dbReference type="EMBL" id="MDW0118613.1"/>
    </source>
</evidence>
<keyword evidence="1" id="KW-1133">Transmembrane helix</keyword>
<keyword evidence="3" id="KW-1185">Reference proteome</keyword>
<gene>
    <name evidence="2" type="ORF">QTL97_16935</name>
</gene>
<keyword evidence="1" id="KW-0472">Membrane</keyword>
<dbReference type="AlphaFoldDB" id="A0AAW9ADE5"/>
<comment type="caution">
    <text evidence="2">The sequence shown here is derived from an EMBL/GenBank/DDBJ whole genome shotgun (WGS) entry which is preliminary data.</text>
</comment>
<organism evidence="2 3">
    <name type="scientific">Sporosarcina thermotolerans</name>
    <dbReference type="NCBI Taxonomy" id="633404"/>
    <lineage>
        <taxon>Bacteria</taxon>
        <taxon>Bacillati</taxon>
        <taxon>Bacillota</taxon>
        <taxon>Bacilli</taxon>
        <taxon>Bacillales</taxon>
        <taxon>Caryophanaceae</taxon>
        <taxon>Sporosarcina</taxon>
    </lineage>
</organism>
<dbReference type="EMBL" id="JAUBDJ010000015">
    <property type="protein sequence ID" value="MDW0118613.1"/>
    <property type="molecule type" value="Genomic_DNA"/>
</dbReference>
<reference evidence="2 3" key="1">
    <citation type="submission" date="2023-06" db="EMBL/GenBank/DDBJ databases">
        <title>Sporosarcina sp. nov., isolated from Korean traditional fermented seafood 'Jeotgal'.</title>
        <authorList>
            <person name="Yang A.I."/>
            <person name="Shin N.-R."/>
        </authorList>
    </citation>
    <scope>NUCLEOTIDE SEQUENCE [LARGE SCALE GENOMIC DNA]</scope>
    <source>
        <strain evidence="2 3">KCTC43456</strain>
    </source>
</reference>
<name>A0AAW9ADE5_9BACL</name>
<feature type="transmembrane region" description="Helical" evidence="1">
    <location>
        <begin position="13"/>
        <end position="33"/>
    </location>
</feature>
<proteinExistence type="predicted"/>
<dbReference type="RefSeq" id="WP_283734302.1">
    <property type="nucleotide sequence ID" value="NZ_CP125968.1"/>
</dbReference>
<evidence type="ECO:0000313" key="3">
    <source>
        <dbReference type="Proteomes" id="UP001271648"/>
    </source>
</evidence>
<evidence type="ECO:0000256" key="1">
    <source>
        <dbReference type="SAM" id="Phobius"/>
    </source>
</evidence>
<dbReference type="Proteomes" id="UP001271648">
    <property type="component" value="Unassembled WGS sequence"/>
</dbReference>
<sequence length="287" mass="32915">MGIIEWETVLTDVLSGSAVLIIGAVGGGLFGYFRGKKKSVLAIERKNMIYQPLLDELNPISNFELNVFKNEEASILKEVVTNEYKYGLSTELQEKCNQLYSLIQQFNKINLVSVAQNKIVGIFESGYREIFGSIIDGISNNKDRDGNEWEVEHLALPVELIRRTDFKKSIINLLNNEELYDSEVCVDENNNIFVPIYGELVHVYNSVLHATINGVSNQLPPLKKELGMSPAEYMALNYDFFKIFNADTQKIRKYELREEIIFKSQEVIEDLKEVIRKIVQIYEVEEV</sequence>
<protein>
    <submittedName>
        <fullName evidence="2">Uncharacterized protein</fullName>
    </submittedName>
</protein>